<gene>
    <name evidence="3" type="primary">algH</name>
    <name evidence="3" type="ORF">GCM10011348_09240</name>
</gene>
<dbReference type="Proteomes" id="UP000599578">
    <property type="component" value="Unassembled WGS sequence"/>
</dbReference>
<reference evidence="3 4" key="1">
    <citation type="journal article" date="2014" name="Int. J. Syst. Evol. Microbiol.">
        <title>Complete genome sequence of Corynebacterium casei LMG S-19264T (=DSM 44701T), isolated from a smear-ripened cheese.</title>
        <authorList>
            <consortium name="US DOE Joint Genome Institute (JGI-PGF)"/>
            <person name="Walter F."/>
            <person name="Albersmeier A."/>
            <person name="Kalinowski J."/>
            <person name="Ruckert C."/>
        </authorList>
    </citation>
    <scope>NUCLEOTIDE SEQUENCE [LARGE SCALE GENOMIC DNA]</scope>
    <source>
        <strain evidence="3 4">CGMCC 1.7286</strain>
    </source>
</reference>
<evidence type="ECO:0000256" key="1">
    <source>
        <dbReference type="ARBA" id="ARBA00009600"/>
    </source>
</evidence>
<dbReference type="Gene3D" id="3.40.1740.10">
    <property type="entry name" value="VC0467-like"/>
    <property type="match status" value="1"/>
</dbReference>
<accession>A0A918DQ59</accession>
<dbReference type="SUPFAM" id="SSF143456">
    <property type="entry name" value="VC0467-like"/>
    <property type="match status" value="1"/>
</dbReference>
<dbReference type="Pfam" id="PF02622">
    <property type="entry name" value="DUF179"/>
    <property type="match status" value="1"/>
</dbReference>
<proteinExistence type="inferred from homology"/>
<dbReference type="PANTHER" id="PTHR30327:SF1">
    <property type="entry name" value="UPF0301 PROTEIN YQGE"/>
    <property type="match status" value="1"/>
</dbReference>
<dbReference type="NCBIfam" id="NF001266">
    <property type="entry name" value="PRK00228.1-1"/>
    <property type="match status" value="1"/>
</dbReference>
<dbReference type="EMBL" id="BMLT01000002">
    <property type="protein sequence ID" value="GGO78109.1"/>
    <property type="molecule type" value="Genomic_DNA"/>
</dbReference>
<dbReference type="PANTHER" id="PTHR30327">
    <property type="entry name" value="UNCHARACTERIZED PROTEIN YQGE"/>
    <property type="match status" value="1"/>
</dbReference>
<evidence type="ECO:0000313" key="3">
    <source>
        <dbReference type="EMBL" id="GGO78109.1"/>
    </source>
</evidence>
<sequence length="192" mass="20870">MSPKPQSLRDHFLISMPHMHDLHFAQTVTYICDHSEYGAMGIVINRAIDLRLDDLLKHLSLERSIQVRDNRQVYAGGPVQGERGFVLHRSPPGGSVPWLATYQVTDDVCLTTSIDILEAIASGSGPADALIALGYAGWGAGQLEREISENAWLSCPANLDIMFRIPADERLQAAASTLGINLDLLTAQAGHA</sequence>
<organism evidence="3 4">
    <name type="scientific">Marinobacterium nitratireducens</name>
    <dbReference type="NCBI Taxonomy" id="518897"/>
    <lineage>
        <taxon>Bacteria</taxon>
        <taxon>Pseudomonadati</taxon>
        <taxon>Pseudomonadota</taxon>
        <taxon>Gammaproteobacteria</taxon>
        <taxon>Oceanospirillales</taxon>
        <taxon>Oceanospirillaceae</taxon>
        <taxon>Marinobacterium</taxon>
    </lineage>
</organism>
<comment type="similarity">
    <text evidence="1 2">Belongs to the UPF0301 (AlgH) family.</text>
</comment>
<dbReference type="AlphaFoldDB" id="A0A918DQ59"/>
<dbReference type="HAMAP" id="MF_00758">
    <property type="entry name" value="UPF0301"/>
    <property type="match status" value="1"/>
</dbReference>
<evidence type="ECO:0000256" key="2">
    <source>
        <dbReference type="HAMAP-Rule" id="MF_00758"/>
    </source>
</evidence>
<name>A0A918DQ59_9GAMM</name>
<evidence type="ECO:0000313" key="4">
    <source>
        <dbReference type="Proteomes" id="UP000599578"/>
    </source>
</evidence>
<protein>
    <recommendedName>
        <fullName evidence="2">UPF0301 protein GCM10011348_09240</fullName>
    </recommendedName>
</protein>
<dbReference type="GO" id="GO:0005829">
    <property type="term" value="C:cytosol"/>
    <property type="evidence" value="ECO:0007669"/>
    <property type="project" value="TreeGrafter"/>
</dbReference>
<keyword evidence="4" id="KW-1185">Reference proteome</keyword>
<dbReference type="InterPro" id="IPR003774">
    <property type="entry name" value="AlgH-like"/>
</dbReference>
<dbReference type="RefSeq" id="WP_188858827.1">
    <property type="nucleotide sequence ID" value="NZ_BMLT01000002.1"/>
</dbReference>
<comment type="caution">
    <text evidence="3">The sequence shown here is derived from an EMBL/GenBank/DDBJ whole genome shotgun (WGS) entry which is preliminary data.</text>
</comment>